<feature type="compositionally biased region" description="Polar residues" evidence="10">
    <location>
        <begin position="296"/>
        <end position="319"/>
    </location>
</feature>
<keyword evidence="7 8" id="KW-0539">Nucleus</keyword>
<evidence type="ECO:0000256" key="1">
    <source>
        <dbReference type="ARBA" id="ARBA00004123"/>
    </source>
</evidence>
<evidence type="ECO:0000256" key="6">
    <source>
        <dbReference type="ARBA" id="ARBA00022801"/>
    </source>
</evidence>
<feature type="compositionally biased region" description="Low complexity" evidence="10">
    <location>
        <begin position="284"/>
        <end position="295"/>
    </location>
</feature>
<comment type="domain">
    <text evidence="9">The QLQ domain and WRC domain may be involved in protein-protein interaction and DNA-binding, respectively.</text>
</comment>
<dbReference type="HAMAP" id="MF_00651">
    <property type="entry name" value="Nuclease_YqgF"/>
    <property type="match status" value="1"/>
</dbReference>
<feature type="compositionally biased region" description="Low complexity" evidence="10">
    <location>
        <begin position="194"/>
        <end position="207"/>
    </location>
</feature>
<dbReference type="PROSITE" id="PS51667">
    <property type="entry name" value="WRC"/>
    <property type="match status" value="1"/>
</dbReference>
<dbReference type="InterPro" id="IPR014977">
    <property type="entry name" value="WRC_dom"/>
</dbReference>
<dbReference type="SUPFAM" id="SSF53098">
    <property type="entry name" value="Ribonuclease H-like"/>
    <property type="match status" value="1"/>
</dbReference>
<feature type="short sequence motif" description="Bipartite nuclear localization signal" evidence="8">
    <location>
        <begin position="183"/>
        <end position="190"/>
    </location>
</feature>
<dbReference type="GO" id="GO:0005634">
    <property type="term" value="C:nucleus"/>
    <property type="evidence" value="ECO:0007669"/>
    <property type="project" value="UniProtKB-SubCell"/>
</dbReference>
<dbReference type="GO" id="GO:0004518">
    <property type="term" value="F:nuclease activity"/>
    <property type="evidence" value="ECO:0007669"/>
    <property type="project" value="UniProtKB-KW"/>
</dbReference>
<dbReference type="InterPro" id="IPR014978">
    <property type="entry name" value="Gln-Leu-Gln_QLQ"/>
</dbReference>
<evidence type="ECO:0000256" key="10">
    <source>
        <dbReference type="SAM" id="MobiDB-lite"/>
    </source>
</evidence>
<dbReference type="PANTHER" id="PTHR31602:SF56">
    <property type="entry name" value="GROWTH-REGULATING FACTOR 4"/>
    <property type="match status" value="1"/>
</dbReference>
<gene>
    <name evidence="13" type="ORF">AARE701A_LOCUS13251</name>
</gene>
<evidence type="ECO:0000259" key="11">
    <source>
        <dbReference type="PROSITE" id="PS51666"/>
    </source>
</evidence>
<comment type="similarity">
    <text evidence="2 9">Belongs to the GRF family.</text>
</comment>
<feature type="compositionally biased region" description="Low complexity" evidence="10">
    <location>
        <begin position="227"/>
        <end position="244"/>
    </location>
</feature>
<dbReference type="Gene3D" id="3.30.420.140">
    <property type="entry name" value="YqgF/RNase H-like domain"/>
    <property type="match status" value="1"/>
</dbReference>
<sequence>MDLQLKQWRSQQQNESEEQGSAATKISNFFFDQIQSQTATSAAAAPLPLFVPEPTSSSSFSCFSPDSSNSSSSRFLKMGNFFSWAQWQELELQALIYRYMLAGASVPQELLLPIKKSLIHQSPMHFLHHPLQHSFPHHQPSWYWGRGAMDPEPGRCKRTDGKKWRCSRDVVAGHKYCDRHIHRGRNRSRKPVETATTTTTTTATTTASSFVLGEELGHGPNNNHFFSSGSSQHLHLSHQQSCSSEMKQESNNNKRPYEANSGFSNGRSDDGHILRHFFDDWPRSSDSTSSPMSSSTCHLSISMPGNNASSDVSLKLSTGNEEEEENMRNNNEREQLNWWSNGGNHHNMGGPLAEALRSASSTSSVLHQMGISTQEMKYVKPLSLLGNALKTKVSVPGRFLGLDVGDKYVGLAISDPTNMVASPLSVLLRKKTNIDLMATDFQNLVKAFSVSGLVVGYPFGKLNNVEDVVTVNLFIEELRKTEKLKDVKYTYWDERLSSKTVELMLKPLNLHPVQEKTMLDKLAAVVILQEYLDYANRYLNTEPAE</sequence>
<dbReference type="SMART" id="SM00951">
    <property type="entry name" value="QLQ"/>
    <property type="match status" value="1"/>
</dbReference>
<organism evidence="13 14">
    <name type="scientific">Arabidopsis arenosa</name>
    <name type="common">Sand rock-cress</name>
    <name type="synonym">Cardaminopsis arenosa</name>
    <dbReference type="NCBI Taxonomy" id="38785"/>
    <lineage>
        <taxon>Eukaryota</taxon>
        <taxon>Viridiplantae</taxon>
        <taxon>Streptophyta</taxon>
        <taxon>Embryophyta</taxon>
        <taxon>Tracheophyta</taxon>
        <taxon>Spermatophyta</taxon>
        <taxon>Magnoliopsida</taxon>
        <taxon>eudicotyledons</taxon>
        <taxon>Gunneridae</taxon>
        <taxon>Pentapetalae</taxon>
        <taxon>rosids</taxon>
        <taxon>malvids</taxon>
        <taxon>Brassicales</taxon>
        <taxon>Brassicaceae</taxon>
        <taxon>Camelineae</taxon>
        <taxon>Arabidopsis</taxon>
    </lineage>
</organism>
<dbReference type="AlphaFoldDB" id="A0A8S2AIU1"/>
<dbReference type="GO" id="GO:0099402">
    <property type="term" value="P:plant organ development"/>
    <property type="evidence" value="ECO:0007669"/>
    <property type="project" value="UniProtKB-ARBA"/>
</dbReference>
<feature type="region of interest" description="Disordered" evidence="10">
    <location>
        <begin position="182"/>
        <end position="269"/>
    </location>
</feature>
<dbReference type="GO" id="GO:0005524">
    <property type="term" value="F:ATP binding"/>
    <property type="evidence" value="ECO:0007669"/>
    <property type="project" value="UniProtKB-UniRule"/>
</dbReference>
<evidence type="ECO:0000256" key="4">
    <source>
        <dbReference type="ARBA" id="ARBA00022517"/>
    </source>
</evidence>
<keyword evidence="9" id="KW-0010">Activator</keyword>
<feature type="domain" description="QLQ" evidence="11">
    <location>
        <begin position="81"/>
        <end position="116"/>
    </location>
</feature>
<feature type="short sequence motif" description="Bipartite nuclear localization signal" evidence="8">
    <location>
        <begin position="155"/>
        <end position="165"/>
    </location>
</feature>
<dbReference type="GO" id="GO:0016787">
    <property type="term" value="F:hydrolase activity"/>
    <property type="evidence" value="ECO:0007669"/>
    <property type="project" value="UniProtKB-KW"/>
</dbReference>
<evidence type="ECO:0000259" key="12">
    <source>
        <dbReference type="PROSITE" id="PS51667"/>
    </source>
</evidence>
<keyword evidence="9" id="KW-0804">Transcription</keyword>
<evidence type="ECO:0000256" key="3">
    <source>
        <dbReference type="ARBA" id="ARBA00022490"/>
    </source>
</evidence>
<evidence type="ECO:0000313" key="14">
    <source>
        <dbReference type="Proteomes" id="UP000682877"/>
    </source>
</evidence>
<keyword evidence="4" id="KW-0690">Ribosome biogenesis</keyword>
<dbReference type="SMART" id="SM00732">
    <property type="entry name" value="YqgFc"/>
    <property type="match status" value="1"/>
</dbReference>
<keyword evidence="9" id="KW-0805">Transcription regulation</keyword>
<keyword evidence="5" id="KW-0540">Nuclease</keyword>
<name>A0A8S2AIU1_ARAAE</name>
<dbReference type="GO" id="GO:0006351">
    <property type="term" value="P:DNA-templated transcription"/>
    <property type="evidence" value="ECO:0007669"/>
    <property type="project" value="UniProtKB-UniRule"/>
</dbReference>
<dbReference type="InterPro" id="IPR012337">
    <property type="entry name" value="RNaseH-like_sf"/>
</dbReference>
<dbReference type="Pfam" id="PF08879">
    <property type="entry name" value="WRC"/>
    <property type="match status" value="1"/>
</dbReference>
<dbReference type="PANTHER" id="PTHR31602">
    <property type="entry name" value="GROWTH-REGULATING FACTOR 5"/>
    <property type="match status" value="1"/>
</dbReference>
<dbReference type="Pfam" id="PF03652">
    <property type="entry name" value="RuvX"/>
    <property type="match status" value="1"/>
</dbReference>
<feature type="region of interest" description="Disordered" evidence="10">
    <location>
        <begin position="283"/>
        <end position="330"/>
    </location>
</feature>
<dbReference type="NCBIfam" id="TIGR00250">
    <property type="entry name" value="RNAse_H_YqgF"/>
    <property type="match status" value="1"/>
</dbReference>
<protein>
    <recommendedName>
        <fullName evidence="9">Growth-regulating factor</fullName>
    </recommendedName>
</protein>
<evidence type="ECO:0000256" key="7">
    <source>
        <dbReference type="ARBA" id="ARBA00023242"/>
    </source>
</evidence>
<keyword evidence="3" id="KW-0963">Cytoplasm</keyword>
<dbReference type="PROSITE" id="PS51666">
    <property type="entry name" value="QLQ"/>
    <property type="match status" value="1"/>
</dbReference>
<dbReference type="InterPro" id="IPR031137">
    <property type="entry name" value="GRF"/>
</dbReference>
<comment type="function">
    <text evidence="9">Transcription activator.</text>
</comment>
<dbReference type="FunFam" id="3.30.420.140:FF:000008">
    <property type="entry name" value="Putative pre-16S rRNA nuclease"/>
    <property type="match status" value="1"/>
</dbReference>
<dbReference type="GO" id="GO:0006355">
    <property type="term" value="P:regulation of DNA-templated transcription"/>
    <property type="evidence" value="ECO:0007669"/>
    <property type="project" value="InterPro"/>
</dbReference>
<feature type="domain" description="WRC" evidence="12">
    <location>
        <begin position="150"/>
        <end position="194"/>
    </location>
</feature>
<evidence type="ECO:0000256" key="8">
    <source>
        <dbReference type="PROSITE-ProRule" id="PRU01002"/>
    </source>
</evidence>
<comment type="subcellular location">
    <subcellularLocation>
        <location evidence="1 8 9">Nucleus</location>
    </subcellularLocation>
</comment>
<evidence type="ECO:0000256" key="2">
    <source>
        <dbReference type="ARBA" id="ARBA00008122"/>
    </source>
</evidence>
<dbReference type="EMBL" id="LR999455">
    <property type="protein sequence ID" value="CAE6076045.1"/>
    <property type="molecule type" value="Genomic_DNA"/>
</dbReference>
<dbReference type="Pfam" id="PF08880">
    <property type="entry name" value="QLQ"/>
    <property type="match status" value="1"/>
</dbReference>
<dbReference type="GO" id="GO:0006364">
    <property type="term" value="P:rRNA processing"/>
    <property type="evidence" value="ECO:0007669"/>
    <property type="project" value="InterPro"/>
</dbReference>
<dbReference type="InterPro" id="IPR006641">
    <property type="entry name" value="YqgF/RNaseH-like_dom"/>
</dbReference>
<evidence type="ECO:0000256" key="5">
    <source>
        <dbReference type="ARBA" id="ARBA00022722"/>
    </source>
</evidence>
<accession>A0A8S2AIU1</accession>
<evidence type="ECO:0000256" key="9">
    <source>
        <dbReference type="RuleBase" id="RU367127"/>
    </source>
</evidence>
<keyword evidence="14" id="KW-1185">Reference proteome</keyword>
<dbReference type="Proteomes" id="UP000682877">
    <property type="component" value="Chromosome 5"/>
</dbReference>
<dbReference type="CDD" id="cd16964">
    <property type="entry name" value="YqgF"/>
    <property type="match status" value="1"/>
</dbReference>
<reference evidence="13" key="1">
    <citation type="submission" date="2021-01" db="EMBL/GenBank/DDBJ databases">
        <authorList>
            <person name="Bezrukov I."/>
        </authorList>
    </citation>
    <scope>NUCLEOTIDE SEQUENCE</scope>
</reference>
<proteinExistence type="inferred from homology"/>
<keyword evidence="6" id="KW-0378">Hydrolase</keyword>
<dbReference type="InterPro" id="IPR037027">
    <property type="entry name" value="YqgF/RNaseH-like_dom_sf"/>
</dbReference>
<evidence type="ECO:0000313" key="13">
    <source>
        <dbReference type="EMBL" id="CAE6076045.1"/>
    </source>
</evidence>
<dbReference type="InterPro" id="IPR005227">
    <property type="entry name" value="YqgF"/>
</dbReference>